<dbReference type="PANTHER" id="PTHR36922:SF1">
    <property type="entry name" value="DUF1993 DOMAIN-CONTAINING PROTEIN"/>
    <property type="match status" value="1"/>
</dbReference>
<dbReference type="InterPro" id="IPR018531">
    <property type="entry name" value="DUF1993"/>
</dbReference>
<name>A0A3N0UYJ5_9GAMM</name>
<organism evidence="1 2">
    <name type="scientific">Stagnimonas aquatica</name>
    <dbReference type="NCBI Taxonomy" id="2689987"/>
    <lineage>
        <taxon>Bacteria</taxon>
        <taxon>Pseudomonadati</taxon>
        <taxon>Pseudomonadota</taxon>
        <taxon>Gammaproteobacteria</taxon>
        <taxon>Nevskiales</taxon>
        <taxon>Nevskiaceae</taxon>
        <taxon>Stagnimonas</taxon>
    </lineage>
</organism>
<dbReference type="Pfam" id="PF09351">
    <property type="entry name" value="DUF1993"/>
    <property type="match status" value="1"/>
</dbReference>
<proteinExistence type="predicted"/>
<reference evidence="1 2" key="1">
    <citation type="submission" date="2018-10" db="EMBL/GenBank/DDBJ databases">
        <authorList>
            <person name="Chen W.-M."/>
        </authorList>
    </citation>
    <scope>NUCLEOTIDE SEQUENCE [LARGE SCALE GENOMIC DNA]</scope>
    <source>
        <strain evidence="1 2">THS-13</strain>
    </source>
</reference>
<dbReference type="InParanoid" id="A0A3N0UYJ5"/>
<dbReference type="PANTHER" id="PTHR36922">
    <property type="entry name" value="BLL2446 PROTEIN"/>
    <property type="match status" value="1"/>
</dbReference>
<protein>
    <submittedName>
        <fullName evidence="1">DUF1993 domain-containing protein</fullName>
    </submittedName>
</protein>
<sequence length="170" mass="18906">MSLSMYQASVPVLVRVLSNYINVLEKAKVYAEAKKLDPLVLTGFRLFPDMLPLTKQVQIASDMAKGGGARLAGAEVPKYEDNETSFDELVARLDKTIEFLRGLDPKAFEGSESKEIVLPMRSGPVKFKGQDYLFNFVLPNVYFHAATGYNILRHNGVEIGKMDFLGKLEG</sequence>
<keyword evidence="2" id="KW-1185">Reference proteome</keyword>
<dbReference type="AlphaFoldDB" id="A0A3N0UYJ5"/>
<dbReference type="EMBL" id="RJVO01000012">
    <property type="protein sequence ID" value="ROH85600.1"/>
    <property type="molecule type" value="Genomic_DNA"/>
</dbReference>
<dbReference type="SUPFAM" id="SSF109854">
    <property type="entry name" value="DinB/YfiT-like putative metalloenzymes"/>
    <property type="match status" value="1"/>
</dbReference>
<evidence type="ECO:0000313" key="2">
    <source>
        <dbReference type="Proteomes" id="UP000282106"/>
    </source>
</evidence>
<dbReference type="InterPro" id="IPR034660">
    <property type="entry name" value="DinB/YfiT-like"/>
</dbReference>
<accession>A0A3N0UYJ5</accession>
<evidence type="ECO:0000313" key="1">
    <source>
        <dbReference type="EMBL" id="ROH85600.1"/>
    </source>
</evidence>
<gene>
    <name evidence="1" type="ORF">ED208_16840</name>
</gene>
<comment type="caution">
    <text evidence="1">The sequence shown here is derived from an EMBL/GenBank/DDBJ whole genome shotgun (WGS) entry which is preliminary data.</text>
</comment>
<dbReference type="Gene3D" id="1.20.120.450">
    <property type="entry name" value="dinb family like domain"/>
    <property type="match status" value="1"/>
</dbReference>
<dbReference type="RefSeq" id="WP_123213094.1">
    <property type="nucleotide sequence ID" value="NZ_RJVO01000012.1"/>
</dbReference>
<dbReference type="Proteomes" id="UP000282106">
    <property type="component" value="Unassembled WGS sequence"/>
</dbReference>